<dbReference type="GO" id="GO:0003700">
    <property type="term" value="F:DNA-binding transcription factor activity"/>
    <property type="evidence" value="ECO:0007669"/>
    <property type="project" value="InterPro"/>
</dbReference>
<reference evidence="5 6" key="1">
    <citation type="submission" date="2019-08" db="EMBL/GenBank/DDBJ databases">
        <title>In-depth cultivation of the pig gut microbiome towards novel bacterial diversity and tailored functional studies.</title>
        <authorList>
            <person name="Wylensek D."/>
            <person name="Hitch T.C.A."/>
            <person name="Clavel T."/>
        </authorList>
    </citation>
    <scope>NUCLEOTIDE SEQUENCE [LARGE SCALE GENOMIC DNA]</scope>
    <source>
        <strain evidence="5 6">BBE-744-WT-12</strain>
    </source>
</reference>
<keyword evidence="3" id="KW-0804">Transcription</keyword>
<dbReference type="GO" id="GO:0003677">
    <property type="term" value="F:DNA binding"/>
    <property type="evidence" value="ECO:0007669"/>
    <property type="project" value="UniProtKB-KW"/>
</dbReference>
<evidence type="ECO:0000313" key="5">
    <source>
        <dbReference type="EMBL" id="MST96487.1"/>
    </source>
</evidence>
<dbReference type="SMART" id="SM00345">
    <property type="entry name" value="HTH_GNTR"/>
    <property type="match status" value="1"/>
</dbReference>
<dbReference type="Pfam" id="PF00392">
    <property type="entry name" value="GntR"/>
    <property type="match status" value="1"/>
</dbReference>
<comment type="caution">
    <text evidence="5">The sequence shown here is derived from an EMBL/GenBank/DDBJ whole genome shotgun (WGS) entry which is preliminary data.</text>
</comment>
<dbReference type="Proteomes" id="UP000435649">
    <property type="component" value="Unassembled WGS sequence"/>
</dbReference>
<accession>A0A844FYY4</accession>
<feature type="domain" description="HTH gntR-type" evidence="4">
    <location>
        <begin position="9"/>
        <end position="77"/>
    </location>
</feature>
<evidence type="ECO:0000256" key="3">
    <source>
        <dbReference type="ARBA" id="ARBA00023163"/>
    </source>
</evidence>
<evidence type="ECO:0000256" key="1">
    <source>
        <dbReference type="ARBA" id="ARBA00023015"/>
    </source>
</evidence>
<dbReference type="PANTHER" id="PTHR38445">
    <property type="entry name" value="HTH-TYPE TRANSCRIPTIONAL REPRESSOR YTRA"/>
    <property type="match status" value="1"/>
</dbReference>
<dbReference type="InterPro" id="IPR036390">
    <property type="entry name" value="WH_DNA-bd_sf"/>
</dbReference>
<evidence type="ECO:0000256" key="2">
    <source>
        <dbReference type="ARBA" id="ARBA00023125"/>
    </source>
</evidence>
<dbReference type="InterPro" id="IPR036388">
    <property type="entry name" value="WH-like_DNA-bd_sf"/>
</dbReference>
<dbReference type="RefSeq" id="WP_106054574.1">
    <property type="nucleotide sequence ID" value="NZ_CALXOB010000019.1"/>
</dbReference>
<proteinExistence type="predicted"/>
<dbReference type="CDD" id="cd07377">
    <property type="entry name" value="WHTH_GntR"/>
    <property type="match status" value="1"/>
</dbReference>
<protein>
    <submittedName>
        <fullName evidence="5">GntR family transcriptional regulator</fullName>
    </submittedName>
</protein>
<gene>
    <name evidence="5" type="ORF">FYJ85_05435</name>
</gene>
<keyword evidence="1" id="KW-0805">Transcription regulation</keyword>
<dbReference type="AlphaFoldDB" id="A0A844FYY4"/>
<dbReference type="InterPro" id="IPR000524">
    <property type="entry name" value="Tscrpt_reg_HTH_GntR"/>
</dbReference>
<organism evidence="5 6">
    <name type="scientific">Victivallis lenta</name>
    <dbReference type="NCBI Taxonomy" id="2606640"/>
    <lineage>
        <taxon>Bacteria</taxon>
        <taxon>Pseudomonadati</taxon>
        <taxon>Lentisphaerota</taxon>
        <taxon>Lentisphaeria</taxon>
        <taxon>Victivallales</taxon>
        <taxon>Victivallaceae</taxon>
        <taxon>Victivallis</taxon>
    </lineage>
</organism>
<dbReference type="PANTHER" id="PTHR38445:SF7">
    <property type="entry name" value="GNTR-FAMILY TRANSCRIPTIONAL REGULATOR"/>
    <property type="match status" value="1"/>
</dbReference>
<dbReference type="SUPFAM" id="SSF46785">
    <property type="entry name" value="Winged helix' DNA-binding domain"/>
    <property type="match status" value="1"/>
</dbReference>
<dbReference type="PROSITE" id="PS50949">
    <property type="entry name" value="HTH_GNTR"/>
    <property type="match status" value="1"/>
</dbReference>
<sequence length="131" mass="14623">MKIDPDSGTPIYLQIIDELKTAVLSGRYRDGDRVLPVRELAVQLRVNPNTVAKAYRLMQDEGLLVSRPGGGTFIAVPEAFSLRREREEAIAAQLGRLVAKAKAFDIGPERLRELLDDAWKRPAGDQHGMER</sequence>
<name>A0A844FYY4_9BACT</name>
<keyword evidence="2" id="KW-0238">DNA-binding</keyword>
<keyword evidence="6" id="KW-1185">Reference proteome</keyword>
<evidence type="ECO:0000313" key="6">
    <source>
        <dbReference type="Proteomes" id="UP000435649"/>
    </source>
</evidence>
<evidence type="ECO:0000259" key="4">
    <source>
        <dbReference type="PROSITE" id="PS50949"/>
    </source>
</evidence>
<dbReference type="Gene3D" id="1.10.10.10">
    <property type="entry name" value="Winged helix-like DNA-binding domain superfamily/Winged helix DNA-binding domain"/>
    <property type="match status" value="1"/>
</dbReference>
<dbReference type="EMBL" id="VUNS01000004">
    <property type="protein sequence ID" value="MST96487.1"/>
    <property type="molecule type" value="Genomic_DNA"/>
</dbReference>